<reference evidence="3" key="1">
    <citation type="journal article" date="2010" name="Science">
        <title>Signatures of adaptation to obligate biotrophy in the Hyaloperonospora arabidopsidis genome.</title>
        <authorList>
            <person name="Baxter L."/>
            <person name="Tripathy S."/>
            <person name="Ishaque N."/>
            <person name="Boot N."/>
            <person name="Cabral A."/>
            <person name="Kemen E."/>
            <person name="Thines M."/>
            <person name="Ah-Fong A."/>
            <person name="Anderson R."/>
            <person name="Badejoko W."/>
            <person name="Bittner-Eddy P."/>
            <person name="Boore J.L."/>
            <person name="Chibucos M.C."/>
            <person name="Coates M."/>
            <person name="Dehal P."/>
            <person name="Delehaunty K."/>
            <person name="Dong S."/>
            <person name="Downton P."/>
            <person name="Dumas B."/>
            <person name="Fabro G."/>
            <person name="Fronick C."/>
            <person name="Fuerstenberg S.I."/>
            <person name="Fulton L."/>
            <person name="Gaulin E."/>
            <person name="Govers F."/>
            <person name="Hughes L."/>
            <person name="Humphray S."/>
            <person name="Jiang R.H."/>
            <person name="Judelson H."/>
            <person name="Kamoun S."/>
            <person name="Kyung K."/>
            <person name="Meijer H."/>
            <person name="Minx P."/>
            <person name="Morris P."/>
            <person name="Nelson J."/>
            <person name="Phuntumart V."/>
            <person name="Qutob D."/>
            <person name="Rehmany A."/>
            <person name="Rougon-Cardoso A."/>
            <person name="Ryden P."/>
            <person name="Torto-Alalibo T."/>
            <person name="Studholme D."/>
            <person name="Wang Y."/>
            <person name="Win J."/>
            <person name="Wood J."/>
            <person name="Clifton S.W."/>
            <person name="Rogers J."/>
            <person name="Van den Ackerveken G."/>
            <person name="Jones J.D."/>
            <person name="McDowell J.M."/>
            <person name="Beynon J."/>
            <person name="Tyler B.M."/>
        </authorList>
    </citation>
    <scope>NUCLEOTIDE SEQUENCE [LARGE SCALE GENOMIC DNA]</scope>
    <source>
        <strain evidence="3">Emoy2</strain>
    </source>
</reference>
<name>M4BAJ3_HYAAE</name>
<organism evidence="2 3">
    <name type="scientific">Hyaloperonospora arabidopsidis (strain Emoy2)</name>
    <name type="common">Downy mildew agent</name>
    <name type="synonym">Peronospora arabidopsidis</name>
    <dbReference type="NCBI Taxonomy" id="559515"/>
    <lineage>
        <taxon>Eukaryota</taxon>
        <taxon>Sar</taxon>
        <taxon>Stramenopiles</taxon>
        <taxon>Oomycota</taxon>
        <taxon>Peronosporomycetes</taxon>
        <taxon>Peronosporales</taxon>
        <taxon>Peronosporaceae</taxon>
        <taxon>Hyaloperonospora</taxon>
    </lineage>
</organism>
<dbReference type="InParanoid" id="M4BAJ3"/>
<protein>
    <submittedName>
        <fullName evidence="2">Uncharacterized protein</fullName>
    </submittedName>
</protein>
<sequence>METGYSGGWWWKATWRLWYSLRWEITWHDLPMNALGTVFANISGLKPTGLFSSRNHHGRKPLPRTGDLLV</sequence>
<proteinExistence type="predicted"/>
<accession>M4BAJ3</accession>
<dbReference type="AlphaFoldDB" id="M4BAJ3"/>
<evidence type="ECO:0000313" key="2">
    <source>
        <dbReference type="EnsemblProtists" id="HpaP803303"/>
    </source>
</evidence>
<dbReference type="Proteomes" id="UP000011713">
    <property type="component" value="Unassembled WGS sequence"/>
</dbReference>
<keyword evidence="3" id="KW-1185">Reference proteome</keyword>
<reference evidence="2" key="2">
    <citation type="submission" date="2015-06" db="UniProtKB">
        <authorList>
            <consortium name="EnsemblProtists"/>
        </authorList>
    </citation>
    <scope>IDENTIFICATION</scope>
    <source>
        <strain evidence="2">Emoy2</strain>
    </source>
</reference>
<dbReference type="HOGENOM" id="CLU_2763264_0_0_1"/>
<feature type="region of interest" description="Disordered" evidence="1">
    <location>
        <begin position="50"/>
        <end position="70"/>
    </location>
</feature>
<dbReference type="EnsemblProtists" id="HpaT803303">
    <property type="protein sequence ID" value="HpaP803303"/>
    <property type="gene ID" value="HpaG803303"/>
</dbReference>
<evidence type="ECO:0000313" key="3">
    <source>
        <dbReference type="Proteomes" id="UP000011713"/>
    </source>
</evidence>
<dbReference type="VEuPathDB" id="FungiDB:HpaG803303"/>
<dbReference type="EMBL" id="JH598070">
    <property type="status" value="NOT_ANNOTATED_CDS"/>
    <property type="molecule type" value="Genomic_DNA"/>
</dbReference>
<evidence type="ECO:0000256" key="1">
    <source>
        <dbReference type="SAM" id="MobiDB-lite"/>
    </source>
</evidence>